<accession>A0A165RTH0</accession>
<dbReference type="Gene3D" id="3.90.180.10">
    <property type="entry name" value="Medium-chain alcohol dehydrogenases, catalytic domain"/>
    <property type="match status" value="1"/>
</dbReference>
<keyword evidence="3" id="KW-1185">Reference proteome</keyword>
<dbReference type="InterPro" id="IPR036291">
    <property type="entry name" value="NAD(P)-bd_dom_sf"/>
</dbReference>
<reference evidence="2 3" key="1">
    <citation type="journal article" date="2016" name="Mol. Biol. Evol.">
        <title>Comparative Genomics of Early-Diverging Mushroom-Forming Fungi Provides Insights into the Origins of Lignocellulose Decay Capabilities.</title>
        <authorList>
            <person name="Nagy L.G."/>
            <person name="Riley R."/>
            <person name="Tritt A."/>
            <person name="Adam C."/>
            <person name="Daum C."/>
            <person name="Floudas D."/>
            <person name="Sun H."/>
            <person name="Yadav J.S."/>
            <person name="Pangilinan J."/>
            <person name="Larsson K.H."/>
            <person name="Matsuura K."/>
            <person name="Barry K."/>
            <person name="Labutti K."/>
            <person name="Kuo R."/>
            <person name="Ohm R.A."/>
            <person name="Bhattacharya S.S."/>
            <person name="Shirouzu T."/>
            <person name="Yoshinaga Y."/>
            <person name="Martin F.M."/>
            <person name="Grigoriev I.V."/>
            <person name="Hibbett D.S."/>
        </authorList>
    </citation>
    <scope>NUCLEOTIDE SEQUENCE [LARGE SCALE GENOMIC DNA]</scope>
    <source>
        <strain evidence="2 3">L-15889</strain>
    </source>
</reference>
<evidence type="ECO:0000313" key="3">
    <source>
        <dbReference type="Proteomes" id="UP000076727"/>
    </source>
</evidence>
<dbReference type="SUPFAM" id="SSF51735">
    <property type="entry name" value="NAD(P)-binding Rossmann-fold domains"/>
    <property type="match status" value="1"/>
</dbReference>
<dbReference type="SUPFAM" id="SSF50129">
    <property type="entry name" value="GroES-like"/>
    <property type="match status" value="1"/>
</dbReference>
<dbReference type="InterPro" id="IPR047122">
    <property type="entry name" value="Trans-enoyl_RdTase-like"/>
</dbReference>
<protein>
    <submittedName>
        <fullName evidence="2">GroES-like protein</fullName>
    </submittedName>
</protein>
<dbReference type="PANTHER" id="PTHR45348">
    <property type="entry name" value="HYPOTHETICAL OXIDOREDUCTASE (EUROFUNG)"/>
    <property type="match status" value="1"/>
</dbReference>
<dbReference type="AlphaFoldDB" id="A0A165RTH0"/>
<dbReference type="CDD" id="cd08249">
    <property type="entry name" value="enoyl_reductase_like"/>
    <property type="match status" value="1"/>
</dbReference>
<dbReference type="Proteomes" id="UP000076727">
    <property type="component" value="Unassembled WGS sequence"/>
</dbReference>
<dbReference type="STRING" id="1314783.A0A165RTH0"/>
<dbReference type="InterPro" id="IPR011032">
    <property type="entry name" value="GroES-like_sf"/>
</dbReference>
<dbReference type="Pfam" id="PF08240">
    <property type="entry name" value="ADH_N"/>
    <property type="match status" value="1"/>
</dbReference>
<dbReference type="EMBL" id="KV429047">
    <property type="protein sequence ID" value="KZT71136.1"/>
    <property type="molecule type" value="Genomic_DNA"/>
</dbReference>
<evidence type="ECO:0000259" key="1">
    <source>
        <dbReference type="SMART" id="SM00829"/>
    </source>
</evidence>
<dbReference type="GO" id="GO:0016651">
    <property type="term" value="F:oxidoreductase activity, acting on NAD(P)H"/>
    <property type="evidence" value="ECO:0007669"/>
    <property type="project" value="InterPro"/>
</dbReference>
<organism evidence="2 3">
    <name type="scientific">Daedalea quercina L-15889</name>
    <dbReference type="NCBI Taxonomy" id="1314783"/>
    <lineage>
        <taxon>Eukaryota</taxon>
        <taxon>Fungi</taxon>
        <taxon>Dikarya</taxon>
        <taxon>Basidiomycota</taxon>
        <taxon>Agaricomycotina</taxon>
        <taxon>Agaricomycetes</taxon>
        <taxon>Polyporales</taxon>
        <taxon>Fomitopsis</taxon>
    </lineage>
</organism>
<gene>
    <name evidence="2" type="ORF">DAEQUDRAFT_724500</name>
</gene>
<dbReference type="Gene3D" id="3.40.50.720">
    <property type="entry name" value="NAD(P)-binding Rossmann-like Domain"/>
    <property type="match status" value="1"/>
</dbReference>
<dbReference type="Pfam" id="PF00107">
    <property type="entry name" value="ADH_zinc_N"/>
    <property type="match status" value="1"/>
</dbReference>
<proteinExistence type="predicted"/>
<dbReference type="InterPro" id="IPR020843">
    <property type="entry name" value="ER"/>
</dbReference>
<dbReference type="OrthoDB" id="10257049at2759"/>
<dbReference type="InterPro" id="IPR013149">
    <property type="entry name" value="ADH-like_C"/>
</dbReference>
<feature type="domain" description="Enoyl reductase (ER)" evidence="1">
    <location>
        <begin position="10"/>
        <end position="344"/>
    </location>
</feature>
<dbReference type="PANTHER" id="PTHR45348:SF2">
    <property type="entry name" value="ZINC-TYPE ALCOHOL DEHYDROGENASE-LIKE PROTEIN C2E1P3.01"/>
    <property type="match status" value="1"/>
</dbReference>
<name>A0A165RTH0_9APHY</name>
<dbReference type="SMART" id="SM00829">
    <property type="entry name" value="PKS_ER"/>
    <property type="match status" value="1"/>
</dbReference>
<sequence>MMKALVVREGKTIAVEDHPVPQLGDDDVLVKVVAVAQNPTDWKFVDAVQNAGTVLGCDWSGHVVRRGKNVTAEPAVGAHVAGFVMGGAFADSGAYAEYVKTPAELVWAVPPGTLSHEQAATMGVGVCTAVQCLYHRERLGLAEPPEKTEGAEWVFVNGGSSSVGQYAIQLARLSGYKVAATSSPHNFALVSSLGADAVFDYRDPNVVATIKEATADGVHHAIDTQSTKETQELCARIMGKDGGKLILMFAPTFKAKKLRKDVQFIPTLVYTALGRPFALGPQAKYAAQPDDRAQVVGFLKKLPMIVQNGLLLPNPVKLWEGGLHSIADGLQYMREGKVSGEKIVYRL</sequence>
<evidence type="ECO:0000313" key="2">
    <source>
        <dbReference type="EMBL" id="KZT71136.1"/>
    </source>
</evidence>
<dbReference type="InterPro" id="IPR013154">
    <property type="entry name" value="ADH-like_N"/>
</dbReference>